<dbReference type="Gene3D" id="3.40.630.10">
    <property type="entry name" value="Zn peptidases"/>
    <property type="match status" value="1"/>
</dbReference>
<accession>A0ABV3RJS8</accession>
<dbReference type="EMBL" id="JBFNXX010000003">
    <property type="protein sequence ID" value="MEW9919121.1"/>
    <property type="molecule type" value="Genomic_DNA"/>
</dbReference>
<dbReference type="InterPro" id="IPR002933">
    <property type="entry name" value="Peptidase_M20"/>
</dbReference>
<dbReference type="Proteomes" id="UP001556098">
    <property type="component" value="Unassembled WGS sequence"/>
</dbReference>
<dbReference type="CDD" id="cd05666">
    <property type="entry name" value="M20_Acy1-like"/>
    <property type="match status" value="1"/>
</dbReference>
<dbReference type="InterPro" id="IPR036264">
    <property type="entry name" value="Bact_exopeptidase_dim_dom"/>
</dbReference>
<dbReference type="Gene3D" id="3.30.70.360">
    <property type="match status" value="1"/>
</dbReference>
<proteinExistence type="predicted"/>
<dbReference type="SUPFAM" id="SSF55031">
    <property type="entry name" value="Bacterial exopeptidase dimerisation domain"/>
    <property type="match status" value="1"/>
</dbReference>
<evidence type="ECO:0000313" key="3">
    <source>
        <dbReference type="EMBL" id="MEW9919121.1"/>
    </source>
</evidence>
<dbReference type="InterPro" id="IPR017439">
    <property type="entry name" value="Amidohydrolase"/>
</dbReference>
<feature type="domain" description="Peptidase M20 dimerisation" evidence="2">
    <location>
        <begin position="188"/>
        <end position="285"/>
    </location>
</feature>
<evidence type="ECO:0000259" key="2">
    <source>
        <dbReference type="Pfam" id="PF07687"/>
    </source>
</evidence>
<evidence type="ECO:0000256" key="1">
    <source>
        <dbReference type="ARBA" id="ARBA00022801"/>
    </source>
</evidence>
<dbReference type="Pfam" id="PF01546">
    <property type="entry name" value="Peptidase_M20"/>
    <property type="match status" value="1"/>
</dbReference>
<keyword evidence="4" id="KW-1185">Reference proteome</keyword>
<reference evidence="3 4" key="1">
    <citation type="submission" date="2024-07" db="EMBL/GenBank/DDBJ databases">
        <title>Marimonas sp.nov., isolated from tidal-flat sediment.</title>
        <authorList>
            <person name="Jayan J.N."/>
            <person name="Lee S.S."/>
        </authorList>
    </citation>
    <scope>NUCLEOTIDE SEQUENCE [LARGE SCALE GENOMIC DNA]</scope>
    <source>
        <strain evidence="3 4">MJW-29</strain>
    </source>
</reference>
<protein>
    <submittedName>
        <fullName evidence="3">M20 aminoacylase family protein</fullName>
    </submittedName>
</protein>
<dbReference type="PIRSF" id="PIRSF005962">
    <property type="entry name" value="Pept_M20D_amidohydro"/>
    <property type="match status" value="1"/>
</dbReference>
<dbReference type="InterPro" id="IPR011650">
    <property type="entry name" value="Peptidase_M20_dimer"/>
</dbReference>
<gene>
    <name evidence="3" type="ORF">AB2B41_05880</name>
</gene>
<evidence type="ECO:0000313" key="4">
    <source>
        <dbReference type="Proteomes" id="UP001556098"/>
    </source>
</evidence>
<dbReference type="PANTHER" id="PTHR11014:SF63">
    <property type="entry name" value="METALLOPEPTIDASE, PUTATIVE (AFU_ORTHOLOGUE AFUA_6G09600)-RELATED"/>
    <property type="match status" value="1"/>
</dbReference>
<sequence>MPIKNRLAETHAEIAAWRQHLHAHPELQFQEHETAKFVAEKLRSFGISDITTGIGQTGVVAVIEGRQNTSGRAVGLRADMDALPIMEATGVPHASQNPGVMHACGHDGHTAMLLGAAQYLAETRNFNGRCVLIFQPAEEGGGGGNEMVKEGLMERWAIDEVYGMHNMPGYPVGQFAIRKGALLAAADQFEVIVEGQGGHAAAPHEAIDTNLAAAHVVVALQSIASRNVDPVKQVVVSVCTIRSDTESHNIIPQTVKLIGTVRTLDEEVRDLTERRLGEIITHTAAAYGCRAEVSYERGYPVTINHDRETDLAADVAEMVVPGVWRDTPPIMAGEDFSYMLNARPGAYMMIGNGNGPTVHHPGYDFNDDAIPAGCSWYAEMVETRLPLGVD</sequence>
<dbReference type="PANTHER" id="PTHR11014">
    <property type="entry name" value="PEPTIDASE M20 FAMILY MEMBER"/>
    <property type="match status" value="1"/>
</dbReference>
<dbReference type="SUPFAM" id="SSF53187">
    <property type="entry name" value="Zn-dependent exopeptidases"/>
    <property type="match status" value="1"/>
</dbReference>
<dbReference type="NCBIfam" id="TIGR01891">
    <property type="entry name" value="amidohydrolases"/>
    <property type="match status" value="1"/>
</dbReference>
<comment type="caution">
    <text evidence="3">The sequence shown here is derived from an EMBL/GenBank/DDBJ whole genome shotgun (WGS) entry which is preliminary data.</text>
</comment>
<name>A0ABV3RJS8_9RHOB</name>
<dbReference type="Pfam" id="PF07687">
    <property type="entry name" value="M20_dimer"/>
    <property type="match status" value="1"/>
</dbReference>
<dbReference type="RefSeq" id="WP_367876821.1">
    <property type="nucleotide sequence ID" value="NZ_JBFNXX010000003.1"/>
</dbReference>
<keyword evidence="1" id="KW-0378">Hydrolase</keyword>
<organism evidence="3 4">
    <name type="scientific">Sulfitobacter sediminis</name>
    <dbReference type="NCBI Taxonomy" id="3234186"/>
    <lineage>
        <taxon>Bacteria</taxon>
        <taxon>Pseudomonadati</taxon>
        <taxon>Pseudomonadota</taxon>
        <taxon>Alphaproteobacteria</taxon>
        <taxon>Rhodobacterales</taxon>
        <taxon>Roseobacteraceae</taxon>
        <taxon>Sulfitobacter</taxon>
    </lineage>
</organism>